<dbReference type="GO" id="GO:0008237">
    <property type="term" value="F:metallopeptidase activity"/>
    <property type="evidence" value="ECO:0007669"/>
    <property type="project" value="InterPro"/>
</dbReference>
<evidence type="ECO:0000259" key="2">
    <source>
        <dbReference type="Pfam" id="PF01523"/>
    </source>
</evidence>
<feature type="domain" description="Metalloprotease TldD/E C-terminal" evidence="3">
    <location>
        <begin position="232"/>
        <end position="446"/>
    </location>
</feature>
<evidence type="ECO:0000256" key="1">
    <source>
        <dbReference type="ARBA" id="ARBA00005836"/>
    </source>
</evidence>
<dbReference type="EMBL" id="CP011805">
    <property type="protein sequence ID" value="AKM08073.1"/>
    <property type="molecule type" value="Genomic_DNA"/>
</dbReference>
<dbReference type="PATRIC" id="fig|543877.4.peg.2043"/>
<feature type="domain" description="Metalloprotease TldD/E N-terminal" evidence="2">
    <location>
        <begin position="27"/>
        <end position="90"/>
    </location>
</feature>
<accession>A0A0G3XCJ1</accession>
<dbReference type="GO" id="GO:0006508">
    <property type="term" value="P:proteolysis"/>
    <property type="evidence" value="ECO:0007669"/>
    <property type="project" value="InterPro"/>
</dbReference>
<dbReference type="Pfam" id="PF19290">
    <property type="entry name" value="PmbA_TldD_2nd"/>
    <property type="match status" value="1"/>
</dbReference>
<organism evidence="5 6">
    <name type="scientific">Pelagerythrobacter marensis</name>
    <dbReference type="NCBI Taxonomy" id="543877"/>
    <lineage>
        <taxon>Bacteria</taxon>
        <taxon>Pseudomonadati</taxon>
        <taxon>Pseudomonadota</taxon>
        <taxon>Alphaproteobacteria</taxon>
        <taxon>Sphingomonadales</taxon>
        <taxon>Erythrobacteraceae</taxon>
        <taxon>Pelagerythrobacter</taxon>
    </lineage>
</organism>
<dbReference type="AlphaFoldDB" id="A0A0G3XCJ1"/>
<dbReference type="RefSeq" id="WP_047806961.1">
    <property type="nucleotide sequence ID" value="NZ_CP011805.1"/>
</dbReference>
<evidence type="ECO:0000259" key="3">
    <source>
        <dbReference type="Pfam" id="PF19289"/>
    </source>
</evidence>
<dbReference type="STRING" id="543877.AM2010_2011"/>
<dbReference type="Pfam" id="PF19289">
    <property type="entry name" value="PmbA_TldD_3rd"/>
    <property type="match status" value="1"/>
</dbReference>
<dbReference type="GO" id="GO:0005829">
    <property type="term" value="C:cytosol"/>
    <property type="evidence" value="ECO:0007669"/>
    <property type="project" value="TreeGrafter"/>
</dbReference>
<sequence precursor="true">MIDAATALDRCARLIDLARRHGADAADAAARAQSSESVGVRLGKLEDVERSEGEGIALRVFVGRRSASIETSDYAPAALEDLAERAVAMARAAPEDPYAGLAPAERLDRGTSPPLDLEDAACPDPAMLRRRAEAAEDAARAVTGVTNSEGASASFGRSLFALVTSHGFARAYGATYHAIGASTIGGSGADMQRDYAQRSARHLEDLPAPEDIGRLAGERTVARLNPQIPRGGRMPVVFDPRVGSSLVGHLVGAMAGPAIASRSSFLLEREGTAILPETIDLIEDPHRPRGLRSRPFDGEGLGCAPRKLVDRGVLGGWLLNVASANKLGLAPTGHASRGAGAPGVSASNLHIPAGSVSRADLIRDIADGVLVTELAGQGVNAVTGDYSRGASGFRIVNGQIAGPIAEFTVAGNLLAMFAEMRAADDLQMHRSVNVPSLRIEGMTVAGT</sequence>
<proteinExistence type="inferred from homology"/>
<name>A0A0G3XCJ1_9SPHN</name>
<dbReference type="InterPro" id="IPR002510">
    <property type="entry name" value="Metalloprtase-TldD/E_N"/>
</dbReference>
<dbReference type="PANTHER" id="PTHR43421:SF1">
    <property type="entry name" value="METALLOPROTEASE PMBA"/>
    <property type="match status" value="1"/>
</dbReference>
<comment type="similarity">
    <text evidence="1">Belongs to the peptidase U62 family.</text>
</comment>
<keyword evidence="6" id="KW-1185">Reference proteome</keyword>
<dbReference type="SUPFAM" id="SSF111283">
    <property type="entry name" value="Putative modulator of DNA gyrase, PmbA/TldD"/>
    <property type="match status" value="1"/>
</dbReference>
<dbReference type="Pfam" id="PF01523">
    <property type="entry name" value="PmbA_TldD_1st"/>
    <property type="match status" value="1"/>
</dbReference>
<reference evidence="5 6" key="1">
    <citation type="submission" date="2015-06" db="EMBL/GenBank/DDBJ databases">
        <authorList>
            <person name="Kim K.M."/>
        </authorList>
    </citation>
    <scope>NUCLEOTIDE SEQUENCE [LARGE SCALE GENOMIC DNA]</scope>
    <source>
        <strain evidence="5 6">KCTC 22370</strain>
    </source>
</reference>
<dbReference type="PANTHER" id="PTHR43421">
    <property type="entry name" value="METALLOPROTEASE PMBA"/>
    <property type="match status" value="1"/>
</dbReference>
<gene>
    <name evidence="5" type="ORF">AM2010_2011</name>
</gene>
<dbReference type="InterPro" id="IPR035068">
    <property type="entry name" value="TldD/PmbA_N"/>
</dbReference>
<feature type="domain" description="Metalloprotease TldD/E central" evidence="4">
    <location>
        <begin position="124"/>
        <end position="224"/>
    </location>
</feature>
<dbReference type="InterPro" id="IPR036059">
    <property type="entry name" value="TldD/PmbA_sf"/>
</dbReference>
<dbReference type="InterPro" id="IPR045570">
    <property type="entry name" value="Metalloprtase-TldD/E_cen_dom"/>
</dbReference>
<dbReference type="InterPro" id="IPR047657">
    <property type="entry name" value="PmbA"/>
</dbReference>
<dbReference type="Gene3D" id="3.30.2290.10">
    <property type="entry name" value="PmbA/TldD superfamily"/>
    <property type="match status" value="1"/>
</dbReference>
<dbReference type="OrthoDB" id="9803618at2"/>
<evidence type="ECO:0000313" key="5">
    <source>
        <dbReference type="EMBL" id="AKM08073.1"/>
    </source>
</evidence>
<evidence type="ECO:0000313" key="6">
    <source>
        <dbReference type="Proteomes" id="UP000037643"/>
    </source>
</evidence>
<protein>
    <submittedName>
        <fullName evidence="5">PmbA protein</fullName>
    </submittedName>
</protein>
<dbReference type="Proteomes" id="UP000037643">
    <property type="component" value="Chromosome"/>
</dbReference>
<dbReference type="InterPro" id="IPR045569">
    <property type="entry name" value="Metalloprtase-TldD/E_C"/>
</dbReference>
<evidence type="ECO:0000259" key="4">
    <source>
        <dbReference type="Pfam" id="PF19290"/>
    </source>
</evidence>
<dbReference type="KEGG" id="amx:AM2010_2011"/>